<dbReference type="AlphaFoldDB" id="A0A1J7IVN7"/>
<sequence>MVGRDACFRKVAVRLMGRMGKLKHQWPGDSALRQTNVWLESVGCRPLISLDPGPVIAQSGCRNLNHSALMSSVSPQAGVVVMTIVTHESIVYRSPTDDNTIVDKTMIEGQDSVSPAADTGALSDNASSSLNDQLFAIDNLLLQVAVVIVVDARSIRPCRIRFGA</sequence>
<protein>
    <submittedName>
        <fullName evidence="1">Uncharacterized protein</fullName>
    </submittedName>
</protein>
<dbReference type="EMBL" id="KV875095">
    <property type="protein sequence ID" value="OIW31550.1"/>
    <property type="molecule type" value="Genomic_DNA"/>
</dbReference>
<name>A0A1J7IVN7_9PEZI</name>
<evidence type="ECO:0000313" key="1">
    <source>
        <dbReference type="EMBL" id="OIW31550.1"/>
    </source>
</evidence>
<proteinExistence type="predicted"/>
<keyword evidence="2" id="KW-1185">Reference proteome</keyword>
<dbReference type="InParanoid" id="A0A1J7IVN7"/>
<gene>
    <name evidence="1" type="ORF">CONLIGDRAFT_227888</name>
</gene>
<dbReference type="Proteomes" id="UP000182658">
    <property type="component" value="Unassembled WGS sequence"/>
</dbReference>
<accession>A0A1J7IVN7</accession>
<reference evidence="1 2" key="1">
    <citation type="submission" date="2016-10" db="EMBL/GenBank/DDBJ databases">
        <title>Draft genome sequence of Coniochaeta ligniaria NRRL30616, a lignocellulolytic fungus for bioabatement of inhibitors in plant biomass hydrolysates.</title>
        <authorList>
            <consortium name="DOE Joint Genome Institute"/>
            <person name="Jimenez D.J."/>
            <person name="Hector R.E."/>
            <person name="Riley R."/>
            <person name="Sun H."/>
            <person name="Grigoriev I.V."/>
            <person name="Van Elsas J.D."/>
            <person name="Nichols N.N."/>
        </authorList>
    </citation>
    <scope>NUCLEOTIDE SEQUENCE [LARGE SCALE GENOMIC DNA]</scope>
    <source>
        <strain evidence="1 2">NRRL 30616</strain>
    </source>
</reference>
<organism evidence="1 2">
    <name type="scientific">Coniochaeta ligniaria NRRL 30616</name>
    <dbReference type="NCBI Taxonomy" id="1408157"/>
    <lineage>
        <taxon>Eukaryota</taxon>
        <taxon>Fungi</taxon>
        <taxon>Dikarya</taxon>
        <taxon>Ascomycota</taxon>
        <taxon>Pezizomycotina</taxon>
        <taxon>Sordariomycetes</taxon>
        <taxon>Sordariomycetidae</taxon>
        <taxon>Coniochaetales</taxon>
        <taxon>Coniochaetaceae</taxon>
        <taxon>Coniochaeta</taxon>
    </lineage>
</organism>
<evidence type="ECO:0000313" key="2">
    <source>
        <dbReference type="Proteomes" id="UP000182658"/>
    </source>
</evidence>